<dbReference type="GO" id="GO:0020037">
    <property type="term" value="F:heme binding"/>
    <property type="evidence" value="ECO:0007669"/>
    <property type="project" value="InterPro"/>
</dbReference>
<keyword evidence="12" id="KW-1185">Reference proteome</keyword>
<evidence type="ECO:0000313" key="12">
    <source>
        <dbReference type="Proteomes" id="UP000223968"/>
    </source>
</evidence>
<feature type="transmembrane region" description="Helical" evidence="10">
    <location>
        <begin position="6"/>
        <end position="25"/>
    </location>
</feature>
<dbReference type="InterPro" id="IPR017972">
    <property type="entry name" value="Cyt_P450_CS"/>
</dbReference>
<comment type="cofactor">
    <cofactor evidence="1 8">
        <name>heme</name>
        <dbReference type="ChEBI" id="CHEBI:30413"/>
    </cofactor>
</comment>
<evidence type="ECO:0000256" key="4">
    <source>
        <dbReference type="ARBA" id="ARBA00022723"/>
    </source>
</evidence>
<gene>
    <name evidence="11" type="ORF">AJ79_05396</name>
</gene>
<dbReference type="InterPro" id="IPR036396">
    <property type="entry name" value="Cyt_P450_sf"/>
</dbReference>
<evidence type="ECO:0000256" key="9">
    <source>
        <dbReference type="RuleBase" id="RU000461"/>
    </source>
</evidence>
<dbReference type="OrthoDB" id="3945418at2759"/>
<name>A0A2B7XFT3_9EURO</name>
<dbReference type="PRINTS" id="PR00385">
    <property type="entry name" value="P450"/>
</dbReference>
<dbReference type="Proteomes" id="UP000223968">
    <property type="component" value="Unassembled WGS sequence"/>
</dbReference>
<dbReference type="PROSITE" id="PS00086">
    <property type="entry name" value="CYTOCHROME_P450"/>
    <property type="match status" value="1"/>
</dbReference>
<feature type="binding site" description="axial binding residue" evidence="8">
    <location>
        <position position="445"/>
    </location>
    <ligand>
        <name>heme</name>
        <dbReference type="ChEBI" id="CHEBI:30413"/>
    </ligand>
    <ligandPart>
        <name>Fe</name>
        <dbReference type="ChEBI" id="CHEBI:18248"/>
    </ligandPart>
</feature>
<evidence type="ECO:0000256" key="5">
    <source>
        <dbReference type="ARBA" id="ARBA00023002"/>
    </source>
</evidence>
<evidence type="ECO:0000256" key="3">
    <source>
        <dbReference type="ARBA" id="ARBA00022617"/>
    </source>
</evidence>
<keyword evidence="3 8" id="KW-0349">Heme</keyword>
<organism evidence="11 12">
    <name type="scientific">Helicocarpus griseus UAMH5409</name>
    <dbReference type="NCBI Taxonomy" id="1447875"/>
    <lineage>
        <taxon>Eukaryota</taxon>
        <taxon>Fungi</taxon>
        <taxon>Dikarya</taxon>
        <taxon>Ascomycota</taxon>
        <taxon>Pezizomycotina</taxon>
        <taxon>Eurotiomycetes</taxon>
        <taxon>Eurotiomycetidae</taxon>
        <taxon>Onygenales</taxon>
        <taxon>Ajellomycetaceae</taxon>
        <taxon>Helicocarpus</taxon>
    </lineage>
</organism>
<dbReference type="GO" id="GO:0004497">
    <property type="term" value="F:monooxygenase activity"/>
    <property type="evidence" value="ECO:0007669"/>
    <property type="project" value="UniProtKB-KW"/>
</dbReference>
<dbReference type="STRING" id="1447875.A0A2B7XFT3"/>
<dbReference type="InterPro" id="IPR001128">
    <property type="entry name" value="Cyt_P450"/>
</dbReference>
<accession>A0A2B7XFT3</accession>
<dbReference type="GO" id="GO:0016705">
    <property type="term" value="F:oxidoreductase activity, acting on paired donors, with incorporation or reduction of molecular oxygen"/>
    <property type="evidence" value="ECO:0007669"/>
    <property type="project" value="InterPro"/>
</dbReference>
<evidence type="ECO:0000256" key="10">
    <source>
        <dbReference type="SAM" id="Phobius"/>
    </source>
</evidence>
<dbReference type="InterPro" id="IPR050121">
    <property type="entry name" value="Cytochrome_P450_monoxygenase"/>
</dbReference>
<evidence type="ECO:0000256" key="8">
    <source>
        <dbReference type="PIRSR" id="PIRSR602401-1"/>
    </source>
</evidence>
<keyword evidence="5 9" id="KW-0560">Oxidoreductase</keyword>
<comment type="similarity">
    <text evidence="2 9">Belongs to the cytochrome P450 family.</text>
</comment>
<dbReference type="EMBL" id="PDNB01000085">
    <property type="protein sequence ID" value="PGH10574.1"/>
    <property type="molecule type" value="Genomic_DNA"/>
</dbReference>
<dbReference type="Pfam" id="PF00067">
    <property type="entry name" value="p450"/>
    <property type="match status" value="1"/>
</dbReference>
<dbReference type="AlphaFoldDB" id="A0A2B7XFT3"/>
<sequence>MTGLLLFVPVALAAYLVLVGVYRLYWSSIAHFPGPKLAALTGLYEIWFDIVCGGQFTFQIEKLHKKYGPIIRIKPSEVHISDPDFYSELYTTTAAYQKPGDWRFRFGFGSALFDTVDHEHHNRRRAPLAVFFSRSKVLELSGFIQEQVDKLVHIINEKYRGQVFCVNQAFDALTMDIIGYYAFGLSYHSIEYPNFDSPFDAVTEDVARLVHVAGHFPWIVTILKALPQGLMQFLSPPLKKISKFQKEIGTQIQNIKSGQNNRSAEKTVSRKTIFHEILNSKLDPSELTQDRLQQEAGSLVGAALETSKMTISLAIYYILSKPEIHSRLLEELEAAMPNPEKPLSVPELERLPYLSAVIKEALRLSIGVSQRIRRYHSAPIQYKSYTIPPGTVFGMCHWQQLRDPQIWESPDEFLPDRWLGKNPKALNGQSLDKYFVPFHRGPRMCLGMYMGQAQLYMSLATLFRRVDLELFETGIDSVRIVEDYFVPLRKRGALGVRVRVK</sequence>
<reference evidence="11 12" key="1">
    <citation type="submission" date="2017-10" db="EMBL/GenBank/DDBJ databases">
        <title>Comparative genomics in systemic dimorphic fungi from Ajellomycetaceae.</title>
        <authorList>
            <person name="Munoz J.F."/>
            <person name="Mcewen J.G."/>
            <person name="Clay O.K."/>
            <person name="Cuomo C.A."/>
        </authorList>
    </citation>
    <scope>NUCLEOTIDE SEQUENCE [LARGE SCALE GENOMIC DNA]</scope>
    <source>
        <strain evidence="11 12">UAMH5409</strain>
    </source>
</reference>
<keyword evidence="10" id="KW-0812">Transmembrane</keyword>
<dbReference type="CDD" id="cd11062">
    <property type="entry name" value="CYP58-like"/>
    <property type="match status" value="1"/>
</dbReference>
<evidence type="ECO:0000256" key="1">
    <source>
        <dbReference type="ARBA" id="ARBA00001971"/>
    </source>
</evidence>
<evidence type="ECO:0000313" key="11">
    <source>
        <dbReference type="EMBL" id="PGH10574.1"/>
    </source>
</evidence>
<dbReference type="PANTHER" id="PTHR24305">
    <property type="entry name" value="CYTOCHROME P450"/>
    <property type="match status" value="1"/>
</dbReference>
<dbReference type="PANTHER" id="PTHR24305:SF157">
    <property type="entry name" value="N-ACETYLTRYPTOPHAN 6-HYDROXYLASE IVOC-RELATED"/>
    <property type="match status" value="1"/>
</dbReference>
<keyword evidence="7 9" id="KW-0503">Monooxygenase</keyword>
<keyword evidence="10" id="KW-1133">Transmembrane helix</keyword>
<proteinExistence type="inferred from homology"/>
<keyword evidence="10" id="KW-0472">Membrane</keyword>
<dbReference type="InterPro" id="IPR002401">
    <property type="entry name" value="Cyt_P450_E_grp-I"/>
</dbReference>
<protein>
    <recommendedName>
        <fullName evidence="13">Cytochrome P450</fullName>
    </recommendedName>
</protein>
<dbReference type="Gene3D" id="1.10.630.10">
    <property type="entry name" value="Cytochrome P450"/>
    <property type="match status" value="1"/>
</dbReference>
<evidence type="ECO:0000256" key="6">
    <source>
        <dbReference type="ARBA" id="ARBA00023004"/>
    </source>
</evidence>
<dbReference type="GO" id="GO:0005506">
    <property type="term" value="F:iron ion binding"/>
    <property type="evidence" value="ECO:0007669"/>
    <property type="project" value="InterPro"/>
</dbReference>
<evidence type="ECO:0000256" key="7">
    <source>
        <dbReference type="ARBA" id="ARBA00023033"/>
    </source>
</evidence>
<dbReference type="SUPFAM" id="SSF48264">
    <property type="entry name" value="Cytochrome P450"/>
    <property type="match status" value="1"/>
</dbReference>
<comment type="caution">
    <text evidence="11">The sequence shown here is derived from an EMBL/GenBank/DDBJ whole genome shotgun (WGS) entry which is preliminary data.</text>
</comment>
<keyword evidence="4 8" id="KW-0479">Metal-binding</keyword>
<keyword evidence="6 8" id="KW-0408">Iron</keyword>
<evidence type="ECO:0000256" key="2">
    <source>
        <dbReference type="ARBA" id="ARBA00010617"/>
    </source>
</evidence>
<dbReference type="PRINTS" id="PR00463">
    <property type="entry name" value="EP450I"/>
</dbReference>
<evidence type="ECO:0008006" key="13">
    <source>
        <dbReference type="Google" id="ProtNLM"/>
    </source>
</evidence>